<dbReference type="InterPro" id="IPR019711">
    <property type="entry name" value="ATP_synth_F0_suH"/>
</dbReference>
<dbReference type="EMBL" id="NBSH01000014">
    <property type="protein sequence ID" value="ORX34419.1"/>
    <property type="molecule type" value="Genomic_DNA"/>
</dbReference>
<dbReference type="GeneID" id="33560992"/>
<feature type="region of interest" description="Disordered" evidence="1">
    <location>
        <begin position="86"/>
        <end position="126"/>
    </location>
</feature>
<dbReference type="GO" id="GO:0046933">
    <property type="term" value="F:proton-transporting ATP synthase activity, rotational mechanism"/>
    <property type="evidence" value="ECO:0007669"/>
    <property type="project" value="TreeGrafter"/>
</dbReference>
<feature type="compositionally biased region" description="Low complexity" evidence="1">
    <location>
        <begin position="91"/>
        <end position="110"/>
    </location>
</feature>
<dbReference type="RefSeq" id="XP_021868682.1">
    <property type="nucleotide sequence ID" value="XM_022019183.1"/>
</dbReference>
<dbReference type="Pfam" id="PF10775">
    <property type="entry name" value="ATP_sub_h"/>
    <property type="match status" value="1"/>
</dbReference>
<dbReference type="Proteomes" id="UP000193218">
    <property type="component" value="Unassembled WGS sequence"/>
</dbReference>
<dbReference type="PANTHER" id="PTHR28207:SF1">
    <property type="entry name" value="ATP SYNTHASE SUBUNIT H, MITOCHONDRIAL"/>
    <property type="match status" value="1"/>
</dbReference>
<dbReference type="AlphaFoldDB" id="A0A1Y1U8P7"/>
<protein>
    <submittedName>
        <fullName evidence="2">ATP synthase complex subunit H-domain-containing protein</fullName>
    </submittedName>
</protein>
<organism evidence="2 3">
    <name type="scientific">Kockovaella imperatae</name>
    <dbReference type="NCBI Taxonomy" id="4999"/>
    <lineage>
        <taxon>Eukaryota</taxon>
        <taxon>Fungi</taxon>
        <taxon>Dikarya</taxon>
        <taxon>Basidiomycota</taxon>
        <taxon>Agaricomycotina</taxon>
        <taxon>Tremellomycetes</taxon>
        <taxon>Tremellales</taxon>
        <taxon>Cuniculitremaceae</taxon>
        <taxon>Kockovaella</taxon>
    </lineage>
</organism>
<dbReference type="PANTHER" id="PTHR28207">
    <property type="entry name" value="ATP SYNTHASE SUBUNIT H, MITOCHONDRIAL"/>
    <property type="match status" value="1"/>
</dbReference>
<evidence type="ECO:0000256" key="1">
    <source>
        <dbReference type="SAM" id="MobiDB-lite"/>
    </source>
</evidence>
<feature type="compositionally biased region" description="Basic and acidic residues" evidence="1">
    <location>
        <begin position="117"/>
        <end position="126"/>
    </location>
</feature>
<name>A0A1Y1U8P7_9TREE</name>
<dbReference type="STRING" id="4999.A0A1Y1U8P7"/>
<dbReference type="InParanoid" id="A0A1Y1U8P7"/>
<dbReference type="OrthoDB" id="274752at2759"/>
<accession>A0A1Y1U8P7</accession>
<reference evidence="2 3" key="1">
    <citation type="submission" date="2017-03" db="EMBL/GenBank/DDBJ databases">
        <title>Widespread Adenine N6-methylation of Active Genes in Fungi.</title>
        <authorList>
            <consortium name="DOE Joint Genome Institute"/>
            <person name="Mondo S.J."/>
            <person name="Dannebaum R.O."/>
            <person name="Kuo R.C."/>
            <person name="Louie K.B."/>
            <person name="Bewick A.J."/>
            <person name="Labutti K."/>
            <person name="Haridas S."/>
            <person name="Kuo A."/>
            <person name="Salamov A."/>
            <person name="Ahrendt S.R."/>
            <person name="Lau R."/>
            <person name="Bowen B.P."/>
            <person name="Lipzen A."/>
            <person name="Sullivan W."/>
            <person name="Andreopoulos W.B."/>
            <person name="Clum A."/>
            <person name="Lindquist E."/>
            <person name="Daum C."/>
            <person name="Northen T.R."/>
            <person name="Ramamoorthy G."/>
            <person name="Schmitz R.J."/>
            <person name="Gryganskyi A."/>
            <person name="Culley D."/>
            <person name="Magnuson J."/>
            <person name="James T.Y."/>
            <person name="O'Malley M.A."/>
            <person name="Stajich J.E."/>
            <person name="Spatafora J.W."/>
            <person name="Visel A."/>
            <person name="Grigoriev I.V."/>
        </authorList>
    </citation>
    <scope>NUCLEOTIDE SEQUENCE [LARGE SCALE GENOMIC DNA]</scope>
    <source>
        <strain evidence="2 3">NRRL Y-17943</strain>
    </source>
</reference>
<gene>
    <name evidence="2" type="ORF">BD324DRAFT_683370</name>
</gene>
<keyword evidence="3" id="KW-1185">Reference proteome</keyword>
<sequence length="126" mass="13714">MASIIRVNARRLAPSVSFARSFSVSASSRKDLVQDLYISQLKNYKAPAQTKDAHVGNVRNYTAPSPPKAPVLPSNLAEELSKFDAEEPTLGASSTEATASSTEEQGESAQDYLNFLEADHPKKEHH</sequence>
<evidence type="ECO:0000313" key="3">
    <source>
        <dbReference type="Proteomes" id="UP000193218"/>
    </source>
</evidence>
<proteinExistence type="predicted"/>
<comment type="caution">
    <text evidence="2">The sequence shown here is derived from an EMBL/GenBank/DDBJ whole genome shotgun (WGS) entry which is preliminary data.</text>
</comment>
<evidence type="ECO:0000313" key="2">
    <source>
        <dbReference type="EMBL" id="ORX34419.1"/>
    </source>
</evidence>